<dbReference type="PROSITE" id="PS00109">
    <property type="entry name" value="PROTEIN_KINASE_TYR"/>
    <property type="match status" value="1"/>
</dbReference>
<dbReference type="PROSITE" id="PS50011">
    <property type="entry name" value="PROTEIN_KINASE_DOM"/>
    <property type="match status" value="2"/>
</dbReference>
<feature type="domain" description="SH3" evidence="12">
    <location>
        <begin position="310"/>
        <end position="372"/>
    </location>
</feature>
<feature type="domain" description="Protein kinase" evidence="13">
    <location>
        <begin position="1"/>
        <end position="300"/>
    </location>
</feature>
<evidence type="ECO:0000259" key="13">
    <source>
        <dbReference type="PROSITE" id="PS50011"/>
    </source>
</evidence>
<evidence type="ECO:0000259" key="11">
    <source>
        <dbReference type="PROSITE" id="PS50001"/>
    </source>
</evidence>
<keyword evidence="1 9" id="KW-0728">SH3 domain</keyword>
<keyword evidence="2 10" id="KW-0808">Transferase</keyword>
<dbReference type="InterPro" id="IPR011009">
    <property type="entry name" value="Kinase-like_dom_sf"/>
</dbReference>
<dbReference type="InterPro" id="IPR008266">
    <property type="entry name" value="Tyr_kinase_AS"/>
</dbReference>
<comment type="similarity">
    <text evidence="10">Belongs to the protein kinase superfamily. Tyr protein kinase family.</text>
</comment>
<dbReference type="SMART" id="SM00252">
    <property type="entry name" value="SH2"/>
    <property type="match status" value="1"/>
</dbReference>
<accession>A0A8R1Y747</accession>
<evidence type="ECO:0000256" key="6">
    <source>
        <dbReference type="ARBA" id="ARBA00023137"/>
    </source>
</evidence>
<evidence type="ECO:0000256" key="2">
    <source>
        <dbReference type="ARBA" id="ARBA00022679"/>
    </source>
</evidence>
<keyword evidence="15" id="KW-1185">Reference proteome</keyword>
<name>A0A8R1Y747_PRIPA</name>
<keyword evidence="3 10" id="KW-0547">Nucleotide-binding</keyword>
<evidence type="ECO:0000313" key="15">
    <source>
        <dbReference type="Proteomes" id="UP000005239"/>
    </source>
</evidence>
<evidence type="ECO:0000256" key="8">
    <source>
        <dbReference type="PROSITE-ProRule" id="PRU00191"/>
    </source>
</evidence>
<keyword evidence="4 10" id="KW-0418">Kinase</keyword>
<dbReference type="GO" id="GO:0005524">
    <property type="term" value="F:ATP binding"/>
    <property type="evidence" value="ECO:0007669"/>
    <property type="project" value="UniProtKB-KW"/>
</dbReference>
<dbReference type="Gene3D" id="3.30.505.10">
    <property type="entry name" value="SH2 domain"/>
    <property type="match status" value="1"/>
</dbReference>
<dbReference type="PROSITE" id="PS50002">
    <property type="entry name" value="SH3"/>
    <property type="match status" value="1"/>
</dbReference>
<keyword evidence="6 10" id="KW-0829">Tyrosine-protein kinase</keyword>
<keyword evidence="8" id="KW-0727">SH2 domain</keyword>
<dbReference type="SUPFAM" id="SSF55550">
    <property type="entry name" value="SH2 domain"/>
    <property type="match status" value="1"/>
</dbReference>
<reference evidence="14" key="2">
    <citation type="submission" date="2022-06" db="UniProtKB">
        <authorList>
            <consortium name="EnsemblMetazoa"/>
        </authorList>
    </citation>
    <scope>IDENTIFICATION</scope>
    <source>
        <strain evidence="14">PS312</strain>
    </source>
</reference>
<dbReference type="SMART" id="SM00326">
    <property type="entry name" value="SH3"/>
    <property type="match status" value="1"/>
</dbReference>
<dbReference type="InterPro" id="IPR050198">
    <property type="entry name" value="Non-receptor_tyrosine_kinases"/>
</dbReference>
<dbReference type="GO" id="GO:0005886">
    <property type="term" value="C:plasma membrane"/>
    <property type="evidence" value="ECO:0000318"/>
    <property type="project" value="GO_Central"/>
</dbReference>
<evidence type="ECO:0000256" key="4">
    <source>
        <dbReference type="ARBA" id="ARBA00022777"/>
    </source>
</evidence>
<feature type="domain" description="SH2" evidence="11">
    <location>
        <begin position="378"/>
        <end position="476"/>
    </location>
</feature>
<dbReference type="InterPro" id="IPR036860">
    <property type="entry name" value="SH2_dom_sf"/>
</dbReference>
<dbReference type="InterPro" id="IPR001452">
    <property type="entry name" value="SH3_domain"/>
</dbReference>
<evidence type="ECO:0000256" key="3">
    <source>
        <dbReference type="ARBA" id="ARBA00022741"/>
    </source>
</evidence>
<sequence>ILFDLLNVTNSQVPPIFSRGFKEPIFMTSSEMANRPQDTQWEYEEREIAVGEPLRRGAFSHLFLGSLNGRRVALKLHNPSMVYADDFLKLDHLNLIKPKKFILAKQRSLDHSTIPTFSKRSAFATRDLLSSQGNAFLRLFSSHRYLSGMIIKLQSSLKQYLRQHTLTSTQCLSISHQSTDFALALNLDESSYDITTKEEGFVLFDGILCTQRGTITRAADVWSFAMLMWELYNNGQEPYHRINDQDLHKMLVEDNQRLARPATCPEVIYAKMLECWNIDPEERTNFSDLREFLSYDHSSMLSVFGVRRSTDEEVAVAIGDHTPVDANCGLPFKKGDRFLVRATDSNWWKAKREDTPTVKGKVPSNLVVKEGDVGNYKWISFNTERPHAEKALRDSKYPVGSFIIRSKVAHINDEKHCLALSVKTEKTVIHYVMPKIGVRFRVGDNDGGTLFGNLTLLVNHYAARRKNAALVLTFSVHQNQSVVPWEYDERLITVGVLLDKGHFGMVYSGKLNGELVALKTPNLSIMDEDEFKKEAELARPHKHANVLETIGICRIMNLLYIITEFMANGSLKKYLRNHELSLTECVSVSQKIANAMEYLHRMQIVHRDLAARNVLVGATIDIIKVCDFGLARSLETSRYYITKKETFPHRWTAPEGFVMFDGIIVTEMGRITYSADVWSFGVVMWEVFSNGKEPYSMIEENDLLGLQQMLQEEKKRLDQPSKCPKTIYAKMLECWNDDKHARPTFADLQTFLASIETDDVDLPTAPQLEHSDTDVDSLTSSGGYNQIPHEVVEEAVGEENIIEERIERKVSPAPLMVLHSPDNSGGELVRPTSFNFTLG</sequence>
<evidence type="ECO:0000259" key="12">
    <source>
        <dbReference type="PROSITE" id="PS50002"/>
    </source>
</evidence>
<dbReference type="Gene3D" id="2.30.30.40">
    <property type="entry name" value="SH3 Domains"/>
    <property type="match status" value="1"/>
</dbReference>
<evidence type="ECO:0000256" key="9">
    <source>
        <dbReference type="PROSITE-ProRule" id="PRU00192"/>
    </source>
</evidence>
<evidence type="ECO:0000256" key="7">
    <source>
        <dbReference type="ARBA" id="ARBA00051245"/>
    </source>
</evidence>
<evidence type="ECO:0000256" key="5">
    <source>
        <dbReference type="ARBA" id="ARBA00022840"/>
    </source>
</evidence>
<dbReference type="GO" id="GO:0004715">
    <property type="term" value="F:non-membrane spanning protein tyrosine kinase activity"/>
    <property type="evidence" value="ECO:0000318"/>
    <property type="project" value="GO_Central"/>
</dbReference>
<gene>
    <name evidence="14" type="primary">WBGene00090743</name>
</gene>
<evidence type="ECO:0000313" key="14">
    <source>
        <dbReference type="EnsemblMetazoa" id="PPA01189.1"/>
    </source>
</evidence>
<dbReference type="Pfam" id="PF07714">
    <property type="entry name" value="PK_Tyr_Ser-Thr"/>
    <property type="match status" value="2"/>
</dbReference>
<comment type="catalytic activity">
    <reaction evidence="7 10">
        <text>L-tyrosyl-[protein] + ATP = O-phospho-L-tyrosyl-[protein] + ADP + H(+)</text>
        <dbReference type="Rhea" id="RHEA:10596"/>
        <dbReference type="Rhea" id="RHEA-COMP:10136"/>
        <dbReference type="Rhea" id="RHEA-COMP:20101"/>
        <dbReference type="ChEBI" id="CHEBI:15378"/>
        <dbReference type="ChEBI" id="CHEBI:30616"/>
        <dbReference type="ChEBI" id="CHEBI:46858"/>
        <dbReference type="ChEBI" id="CHEBI:61978"/>
        <dbReference type="ChEBI" id="CHEBI:456216"/>
        <dbReference type="EC" id="2.7.10.2"/>
    </reaction>
</comment>
<dbReference type="SMART" id="SM00219">
    <property type="entry name" value="TyrKc"/>
    <property type="match status" value="1"/>
</dbReference>
<dbReference type="PRINTS" id="PR00109">
    <property type="entry name" value="TYRKINASE"/>
</dbReference>
<dbReference type="PANTHER" id="PTHR24418">
    <property type="entry name" value="TYROSINE-PROTEIN KINASE"/>
    <property type="match status" value="1"/>
</dbReference>
<reference evidence="15" key="1">
    <citation type="journal article" date="2008" name="Nat. Genet.">
        <title>The Pristionchus pacificus genome provides a unique perspective on nematode lifestyle and parasitism.</title>
        <authorList>
            <person name="Dieterich C."/>
            <person name="Clifton S.W."/>
            <person name="Schuster L.N."/>
            <person name="Chinwalla A."/>
            <person name="Delehaunty K."/>
            <person name="Dinkelacker I."/>
            <person name="Fulton L."/>
            <person name="Fulton R."/>
            <person name="Godfrey J."/>
            <person name="Minx P."/>
            <person name="Mitreva M."/>
            <person name="Roeseler W."/>
            <person name="Tian H."/>
            <person name="Witte H."/>
            <person name="Yang S.P."/>
            <person name="Wilson R.K."/>
            <person name="Sommer R.J."/>
        </authorList>
    </citation>
    <scope>NUCLEOTIDE SEQUENCE [LARGE SCALE GENOMIC DNA]</scope>
    <source>
        <strain evidence="15">PS312</strain>
    </source>
</reference>
<evidence type="ECO:0000256" key="10">
    <source>
        <dbReference type="RuleBase" id="RU362096"/>
    </source>
</evidence>
<dbReference type="InterPro" id="IPR000719">
    <property type="entry name" value="Prot_kinase_dom"/>
</dbReference>
<dbReference type="EC" id="2.7.10.2" evidence="10"/>
<dbReference type="AlphaFoldDB" id="A0A8R1Y747"/>
<dbReference type="PROSITE" id="PS50001">
    <property type="entry name" value="SH2"/>
    <property type="match status" value="1"/>
</dbReference>
<keyword evidence="5 10" id="KW-0067">ATP-binding</keyword>
<dbReference type="Proteomes" id="UP000005239">
    <property type="component" value="Unassembled WGS sequence"/>
</dbReference>
<feature type="domain" description="Protein kinase" evidence="13">
    <location>
        <begin position="492"/>
        <end position="752"/>
    </location>
</feature>
<evidence type="ECO:0000256" key="1">
    <source>
        <dbReference type="ARBA" id="ARBA00022443"/>
    </source>
</evidence>
<dbReference type="CDD" id="cd00192">
    <property type="entry name" value="PTKc"/>
    <property type="match status" value="1"/>
</dbReference>
<dbReference type="InterPro" id="IPR020635">
    <property type="entry name" value="Tyr_kinase_cat_dom"/>
</dbReference>
<protein>
    <recommendedName>
        <fullName evidence="10">Tyrosine-protein kinase</fullName>
        <ecNumber evidence="10">2.7.10.2</ecNumber>
    </recommendedName>
</protein>
<dbReference type="InterPro" id="IPR001245">
    <property type="entry name" value="Ser-Thr/Tyr_kinase_cat_dom"/>
</dbReference>
<dbReference type="InterPro" id="IPR000980">
    <property type="entry name" value="SH2"/>
</dbReference>
<organism evidence="14 15">
    <name type="scientific">Pristionchus pacificus</name>
    <name type="common">Parasitic nematode worm</name>
    <dbReference type="NCBI Taxonomy" id="54126"/>
    <lineage>
        <taxon>Eukaryota</taxon>
        <taxon>Metazoa</taxon>
        <taxon>Ecdysozoa</taxon>
        <taxon>Nematoda</taxon>
        <taxon>Chromadorea</taxon>
        <taxon>Rhabditida</taxon>
        <taxon>Rhabditina</taxon>
        <taxon>Diplogasteromorpha</taxon>
        <taxon>Diplogasteroidea</taxon>
        <taxon>Neodiplogasteridae</taxon>
        <taxon>Pristionchus</taxon>
    </lineage>
</organism>
<dbReference type="EnsemblMetazoa" id="PPA01189.1">
    <property type="protein sequence ID" value="PPA01189.1"/>
    <property type="gene ID" value="WBGene00090743"/>
</dbReference>
<proteinExistence type="inferred from homology"/>
<dbReference type="SUPFAM" id="SSF56112">
    <property type="entry name" value="Protein kinase-like (PK-like)"/>
    <property type="match status" value="2"/>
</dbReference>
<dbReference type="Gene3D" id="1.10.510.10">
    <property type="entry name" value="Transferase(Phosphotransferase) domain 1"/>
    <property type="match status" value="2"/>
</dbReference>